<evidence type="ECO:0000313" key="3">
    <source>
        <dbReference type="Proteomes" id="UP001642484"/>
    </source>
</evidence>
<evidence type="ECO:0000313" key="2">
    <source>
        <dbReference type="EMBL" id="CAK9090061.1"/>
    </source>
</evidence>
<feature type="region of interest" description="Disordered" evidence="1">
    <location>
        <begin position="40"/>
        <end position="67"/>
    </location>
</feature>
<accession>A0ABP0QPD0</accession>
<keyword evidence="3" id="KW-1185">Reference proteome</keyword>
<sequence length="145" mass="15275">MMADRAETILVNSVVNSRTGEDHTLSPSQRLPAVHRLRGRPGAMQQPADDGDAQQGELPMLGGNEAATRDGAHRCAGIGAADSARAKFSQAVVLLLSCDELNPVKVLCSYTRGVLGIGEADHGAAEPGRTLTVHLSERQRLGGLR</sequence>
<name>A0ABP0QPD0_9DINO</name>
<proteinExistence type="predicted"/>
<evidence type="ECO:0000256" key="1">
    <source>
        <dbReference type="SAM" id="MobiDB-lite"/>
    </source>
</evidence>
<feature type="compositionally biased region" description="Low complexity" evidence="1">
    <location>
        <begin position="42"/>
        <end position="56"/>
    </location>
</feature>
<dbReference type="EMBL" id="CAXAMN010024806">
    <property type="protein sequence ID" value="CAK9090061.1"/>
    <property type="molecule type" value="Genomic_DNA"/>
</dbReference>
<gene>
    <name evidence="2" type="ORF">CCMP2556_LOCUS43298</name>
</gene>
<protein>
    <submittedName>
        <fullName evidence="2">Uncharacterized protein</fullName>
    </submittedName>
</protein>
<comment type="caution">
    <text evidence="2">The sequence shown here is derived from an EMBL/GenBank/DDBJ whole genome shotgun (WGS) entry which is preliminary data.</text>
</comment>
<dbReference type="Proteomes" id="UP001642484">
    <property type="component" value="Unassembled WGS sequence"/>
</dbReference>
<reference evidence="2 3" key="1">
    <citation type="submission" date="2024-02" db="EMBL/GenBank/DDBJ databases">
        <authorList>
            <person name="Chen Y."/>
            <person name="Shah S."/>
            <person name="Dougan E. K."/>
            <person name="Thang M."/>
            <person name="Chan C."/>
        </authorList>
    </citation>
    <scope>NUCLEOTIDE SEQUENCE [LARGE SCALE GENOMIC DNA]</scope>
</reference>
<organism evidence="2 3">
    <name type="scientific">Durusdinium trenchii</name>
    <dbReference type="NCBI Taxonomy" id="1381693"/>
    <lineage>
        <taxon>Eukaryota</taxon>
        <taxon>Sar</taxon>
        <taxon>Alveolata</taxon>
        <taxon>Dinophyceae</taxon>
        <taxon>Suessiales</taxon>
        <taxon>Symbiodiniaceae</taxon>
        <taxon>Durusdinium</taxon>
    </lineage>
</organism>